<keyword evidence="3" id="KW-1185">Reference proteome</keyword>
<dbReference type="OrthoDB" id="165132at2"/>
<evidence type="ECO:0000313" key="3">
    <source>
        <dbReference type="Proteomes" id="UP000215027"/>
    </source>
</evidence>
<dbReference type="AlphaFoldDB" id="A0A161K336"/>
<dbReference type="RefSeq" id="WP_095043059.1">
    <property type="nucleotide sequence ID" value="NZ_LN890655.1"/>
</dbReference>
<evidence type="ECO:0000256" key="1">
    <source>
        <dbReference type="SAM" id="Phobius"/>
    </source>
</evidence>
<accession>A0A161K336</accession>
<evidence type="ECO:0000313" key="2">
    <source>
        <dbReference type="EMBL" id="CUS03597.2"/>
    </source>
</evidence>
<proteinExistence type="predicted"/>
<feature type="transmembrane region" description="Helical" evidence="1">
    <location>
        <begin position="37"/>
        <end position="57"/>
    </location>
</feature>
<name>A0A161K336_9CHLR</name>
<feature type="transmembrane region" description="Helical" evidence="1">
    <location>
        <begin position="146"/>
        <end position="169"/>
    </location>
</feature>
<feature type="transmembrane region" description="Helical" evidence="1">
    <location>
        <begin position="175"/>
        <end position="194"/>
    </location>
</feature>
<dbReference type="KEGG" id="pbf:CFX0092_A1719"/>
<keyword evidence="1" id="KW-1133">Transmembrane helix</keyword>
<dbReference type="Proteomes" id="UP000215027">
    <property type="component" value="Chromosome I"/>
</dbReference>
<organism evidence="2 3">
    <name type="scientific">Candidatus Promineifilum breve</name>
    <dbReference type="NCBI Taxonomy" id="1806508"/>
    <lineage>
        <taxon>Bacteria</taxon>
        <taxon>Bacillati</taxon>
        <taxon>Chloroflexota</taxon>
        <taxon>Ardenticatenia</taxon>
        <taxon>Candidatus Promineifilales</taxon>
        <taxon>Candidatus Promineifilaceae</taxon>
        <taxon>Candidatus Promineifilum</taxon>
    </lineage>
</organism>
<sequence length="217" mass="23705">MDEQTPLPATLIPLLTTEHFTLQSARAIVMAEIGTRATIYLTAVSSTVVALAFVTTLSGDERIIRGFALVLLPVLCFMGTVTRTRLSQLAYTDLHYQRAINRIRHYYLDVAPQAARYLTLSAHDDLQGISESGVYPRNWIMGLLPAAMMVAVVNYVITGLLAGLLLAWITRANAPTAILFGVAVGLLLAVFDFVRGGRRFTQQMSGLEVRFPSPPGP</sequence>
<keyword evidence="1" id="KW-0472">Membrane</keyword>
<feature type="transmembrane region" description="Helical" evidence="1">
    <location>
        <begin position="63"/>
        <end position="81"/>
    </location>
</feature>
<dbReference type="EMBL" id="LN890655">
    <property type="protein sequence ID" value="CUS03597.2"/>
    <property type="molecule type" value="Genomic_DNA"/>
</dbReference>
<protein>
    <submittedName>
        <fullName evidence="2">Uncharacterized protein</fullName>
    </submittedName>
</protein>
<keyword evidence="1" id="KW-0812">Transmembrane</keyword>
<gene>
    <name evidence="2" type="ORF">CFX0092_A1719</name>
</gene>
<reference evidence="2" key="1">
    <citation type="submission" date="2016-01" db="EMBL/GenBank/DDBJ databases">
        <authorList>
            <person name="Mcilroy J.S."/>
            <person name="Karst M S."/>
            <person name="Albertsen M."/>
        </authorList>
    </citation>
    <scope>NUCLEOTIDE SEQUENCE</scope>
    <source>
        <strain evidence="2">Cfx-K</strain>
    </source>
</reference>